<evidence type="ECO:0000259" key="2">
    <source>
        <dbReference type="Pfam" id="PF24883"/>
    </source>
</evidence>
<dbReference type="AlphaFoldDB" id="A0A1E3B981"/>
<dbReference type="Pfam" id="PF24883">
    <property type="entry name" value="NPHP3_N"/>
    <property type="match status" value="1"/>
</dbReference>
<name>A0A1E3B981_ASPCR</name>
<sequence>MECVYRTLASRALGIYQSRNNDKCASKRVIIALSGPPGSGKSTIASAVVTHLNSQTTEPLAITLPMDGFHYPKAYLNSLPNREEAYARRGARWTFNAACKTDVQKEALYAPQFDHAVGDPVENGTCVSPDISIIMLEANYLSCNIAPWSEIVDYVDDTWFVDVDMEIAKQRVARRHLASGIESTWVDAVRRAENNDLPNGMDIRTHLIKPAVVVQSGDDSKN</sequence>
<dbReference type="Proteomes" id="UP000094569">
    <property type="component" value="Unassembled WGS sequence"/>
</dbReference>
<dbReference type="InterPro" id="IPR056884">
    <property type="entry name" value="NPHP3-like_N"/>
</dbReference>
<keyword evidence="1" id="KW-0677">Repeat</keyword>
<evidence type="ECO:0000256" key="1">
    <source>
        <dbReference type="ARBA" id="ARBA00022737"/>
    </source>
</evidence>
<reference evidence="3 4" key="1">
    <citation type="journal article" date="2016" name="BMC Genomics">
        <title>Comparative genomic and transcriptomic analyses of the Fuzhuan brick tea-fermentation fungus Aspergillus cristatus.</title>
        <authorList>
            <person name="Ge Y."/>
            <person name="Wang Y."/>
            <person name="Liu Y."/>
            <person name="Tan Y."/>
            <person name="Ren X."/>
            <person name="Zhang X."/>
            <person name="Hyde K.D."/>
            <person name="Liu Y."/>
            <person name="Liu Z."/>
        </authorList>
    </citation>
    <scope>NUCLEOTIDE SEQUENCE [LARGE SCALE GENOMIC DNA]</scope>
    <source>
        <strain evidence="3 4">GZAAS20.1005</strain>
    </source>
</reference>
<gene>
    <name evidence="3" type="ORF">SI65_07197</name>
</gene>
<feature type="domain" description="Nephrocystin 3-like N-terminal" evidence="2">
    <location>
        <begin position="26"/>
        <end position="58"/>
    </location>
</feature>
<dbReference type="VEuPathDB" id="FungiDB:SI65_07197"/>
<dbReference type="EMBL" id="JXNT01000008">
    <property type="protein sequence ID" value="ODM17522.1"/>
    <property type="molecule type" value="Genomic_DNA"/>
</dbReference>
<dbReference type="STRING" id="573508.A0A1E3B981"/>
<comment type="caution">
    <text evidence="3">The sequence shown here is derived from an EMBL/GenBank/DDBJ whole genome shotgun (WGS) entry which is preliminary data.</text>
</comment>
<dbReference type="InterPro" id="IPR027417">
    <property type="entry name" value="P-loop_NTPase"/>
</dbReference>
<dbReference type="SUPFAM" id="SSF52540">
    <property type="entry name" value="P-loop containing nucleoside triphosphate hydrolases"/>
    <property type="match status" value="1"/>
</dbReference>
<dbReference type="Gene3D" id="3.40.50.300">
    <property type="entry name" value="P-loop containing nucleotide triphosphate hydrolases"/>
    <property type="match status" value="3"/>
</dbReference>
<evidence type="ECO:0000313" key="3">
    <source>
        <dbReference type="EMBL" id="ODM17522.1"/>
    </source>
</evidence>
<proteinExistence type="predicted"/>
<protein>
    <recommendedName>
        <fullName evidence="2">Nephrocystin 3-like N-terminal domain-containing protein</fullName>
    </recommendedName>
</protein>
<dbReference type="OrthoDB" id="6362633at2759"/>
<organism evidence="3 4">
    <name type="scientific">Aspergillus cristatus</name>
    <name type="common">Chinese Fuzhuan brick tea-fermentation fungus</name>
    <name type="synonym">Eurotium cristatum</name>
    <dbReference type="NCBI Taxonomy" id="573508"/>
    <lineage>
        <taxon>Eukaryota</taxon>
        <taxon>Fungi</taxon>
        <taxon>Dikarya</taxon>
        <taxon>Ascomycota</taxon>
        <taxon>Pezizomycotina</taxon>
        <taxon>Eurotiomycetes</taxon>
        <taxon>Eurotiomycetidae</taxon>
        <taxon>Eurotiales</taxon>
        <taxon>Aspergillaceae</taxon>
        <taxon>Aspergillus</taxon>
        <taxon>Aspergillus subgen. Aspergillus</taxon>
    </lineage>
</organism>
<accession>A0A1E3B981</accession>
<evidence type="ECO:0000313" key="4">
    <source>
        <dbReference type="Proteomes" id="UP000094569"/>
    </source>
</evidence>
<dbReference type="PANTHER" id="PTHR10285">
    <property type="entry name" value="URIDINE KINASE"/>
    <property type="match status" value="1"/>
</dbReference>
<keyword evidence="4" id="KW-1185">Reference proteome</keyword>